<dbReference type="RefSeq" id="WP_260727048.1">
    <property type="nucleotide sequence ID" value="NZ_BAAABS010000033.1"/>
</dbReference>
<proteinExistence type="predicted"/>
<gene>
    <name evidence="2" type="ORF">Drose_05290</name>
</gene>
<keyword evidence="1" id="KW-1133">Transmembrane helix</keyword>
<evidence type="ECO:0000256" key="1">
    <source>
        <dbReference type="SAM" id="Phobius"/>
    </source>
</evidence>
<feature type="transmembrane region" description="Helical" evidence="1">
    <location>
        <begin position="21"/>
        <end position="42"/>
    </location>
</feature>
<accession>A0ABY5Z6L8</accession>
<reference evidence="2" key="1">
    <citation type="submission" date="2021-04" db="EMBL/GenBank/DDBJ databases">
        <title>Biosynthetic gene clusters of Dactylosporangioum roseum.</title>
        <authorList>
            <person name="Hartkoorn R.C."/>
            <person name="Beaudoing E."/>
            <person name="Hot D."/>
            <person name="Moureu S."/>
        </authorList>
    </citation>
    <scope>NUCLEOTIDE SEQUENCE</scope>
    <source>
        <strain evidence="2">NRRL B-16295</strain>
    </source>
</reference>
<evidence type="ECO:0008006" key="4">
    <source>
        <dbReference type="Google" id="ProtNLM"/>
    </source>
</evidence>
<dbReference type="EMBL" id="CP073721">
    <property type="protein sequence ID" value="UWZ37688.1"/>
    <property type="molecule type" value="Genomic_DNA"/>
</dbReference>
<evidence type="ECO:0000313" key="2">
    <source>
        <dbReference type="EMBL" id="UWZ37688.1"/>
    </source>
</evidence>
<name>A0ABY5Z6L8_9ACTN</name>
<feature type="transmembrane region" description="Helical" evidence="1">
    <location>
        <begin position="108"/>
        <end position="126"/>
    </location>
</feature>
<protein>
    <recommendedName>
        <fullName evidence="4">Integral membrane protein</fullName>
    </recommendedName>
</protein>
<dbReference type="Proteomes" id="UP001058271">
    <property type="component" value="Chromosome"/>
</dbReference>
<evidence type="ECO:0000313" key="3">
    <source>
        <dbReference type="Proteomes" id="UP001058271"/>
    </source>
</evidence>
<sequence length="136" mass="14407">MSGNAAGTDTVPDRAPATLRWAVRLLLLEGAGLAVLTLVLLYQDFTAEYTAIEMALSFTGYLALMAAAFIGIGVALHRRRRWARGPGIVAQMLQMPIGWTMLMGGQPLIGAPLFVLGVVGAVLLFAPSTRIALGVR</sequence>
<feature type="transmembrane region" description="Helical" evidence="1">
    <location>
        <begin position="54"/>
        <end position="76"/>
    </location>
</feature>
<keyword evidence="1" id="KW-0812">Transmembrane</keyword>
<keyword evidence="3" id="KW-1185">Reference proteome</keyword>
<organism evidence="2 3">
    <name type="scientific">Dactylosporangium roseum</name>
    <dbReference type="NCBI Taxonomy" id="47989"/>
    <lineage>
        <taxon>Bacteria</taxon>
        <taxon>Bacillati</taxon>
        <taxon>Actinomycetota</taxon>
        <taxon>Actinomycetes</taxon>
        <taxon>Micromonosporales</taxon>
        <taxon>Micromonosporaceae</taxon>
        <taxon>Dactylosporangium</taxon>
    </lineage>
</organism>
<keyword evidence="1" id="KW-0472">Membrane</keyword>